<gene>
    <name evidence="2" type="ORF">CQ14_21495</name>
</gene>
<proteinExistence type="predicted"/>
<dbReference type="Proteomes" id="UP000051660">
    <property type="component" value="Unassembled WGS sequence"/>
</dbReference>
<reference evidence="2 3" key="1">
    <citation type="submission" date="2014-03" db="EMBL/GenBank/DDBJ databases">
        <title>Bradyrhizobium valentinum sp. nov., isolated from effective nodules of Lupinus mariae-josephae, a lupine endemic of basic-lime soils in Eastern Spain.</title>
        <authorList>
            <person name="Duran D."/>
            <person name="Rey L."/>
            <person name="Navarro A."/>
            <person name="Busquets A."/>
            <person name="Imperial J."/>
            <person name="Ruiz-Argueso T."/>
        </authorList>
    </citation>
    <scope>NUCLEOTIDE SEQUENCE [LARGE SCALE GENOMIC DNA]</scope>
    <source>
        <strain evidence="2 3">CCBAU 23086</strain>
    </source>
</reference>
<feature type="region of interest" description="Disordered" evidence="1">
    <location>
        <begin position="98"/>
        <end position="124"/>
    </location>
</feature>
<evidence type="ECO:0000313" key="2">
    <source>
        <dbReference type="EMBL" id="KRR26247.1"/>
    </source>
</evidence>
<protein>
    <submittedName>
        <fullName evidence="2">Uncharacterized protein</fullName>
    </submittedName>
</protein>
<organism evidence="2 3">
    <name type="scientific">Bradyrhizobium lablabi</name>
    <dbReference type="NCBI Taxonomy" id="722472"/>
    <lineage>
        <taxon>Bacteria</taxon>
        <taxon>Pseudomonadati</taxon>
        <taxon>Pseudomonadota</taxon>
        <taxon>Alphaproteobacteria</taxon>
        <taxon>Hyphomicrobiales</taxon>
        <taxon>Nitrobacteraceae</taxon>
        <taxon>Bradyrhizobium</taxon>
    </lineage>
</organism>
<accession>A0A0R3N1L7</accession>
<evidence type="ECO:0000313" key="3">
    <source>
        <dbReference type="Proteomes" id="UP000051660"/>
    </source>
</evidence>
<evidence type="ECO:0000256" key="1">
    <source>
        <dbReference type="SAM" id="MobiDB-lite"/>
    </source>
</evidence>
<sequence length="124" mass="14312">MMELLGWAHAYTLDRDHGSRRLVMEQIAMRGVSPHMNDVTVSKRRRSFEWRVHDRNGTLMFSGRERTRPAARYQGYRHLFMLLAIGRRAPEVRTLEIFPTSNEPDAGASPSWTSSARPKTGQSR</sequence>
<comment type="caution">
    <text evidence="2">The sequence shown here is derived from an EMBL/GenBank/DDBJ whole genome shotgun (WGS) entry which is preliminary data.</text>
</comment>
<dbReference type="EMBL" id="LLYB01000047">
    <property type="protein sequence ID" value="KRR26247.1"/>
    <property type="molecule type" value="Genomic_DNA"/>
</dbReference>
<name>A0A0R3N1L7_9BRAD</name>
<dbReference type="AlphaFoldDB" id="A0A0R3N1L7"/>
<feature type="compositionally biased region" description="Polar residues" evidence="1">
    <location>
        <begin position="110"/>
        <end position="124"/>
    </location>
</feature>